<keyword evidence="9" id="KW-0347">Helicase</keyword>
<dbReference type="AlphaFoldDB" id="G0VGM5"/>
<feature type="domain" description="Helicase C-terminal" evidence="19">
    <location>
        <begin position="881"/>
        <end position="1041"/>
    </location>
</feature>
<dbReference type="FunCoup" id="G0VGM5">
    <property type="interactions" value="56"/>
</dbReference>
<evidence type="ECO:0000256" key="3">
    <source>
        <dbReference type="ARBA" id="ARBA00007025"/>
    </source>
</evidence>
<keyword evidence="11" id="KW-0156">Chromatin regulator</keyword>
<comment type="subcellular location">
    <subcellularLocation>
        <location evidence="2">Chromosome</location>
    </subcellularLocation>
    <subcellularLocation>
        <location evidence="1">Nucleus</location>
    </subcellularLocation>
</comment>
<proteinExistence type="inferred from homology"/>
<keyword evidence="13" id="KW-0234">DNA repair</keyword>
<evidence type="ECO:0000256" key="14">
    <source>
        <dbReference type="ARBA" id="ARBA00023242"/>
    </source>
</evidence>
<name>G0VGM5_NAUCA</name>
<evidence type="ECO:0000256" key="8">
    <source>
        <dbReference type="ARBA" id="ARBA00022801"/>
    </source>
</evidence>
<dbReference type="InterPro" id="IPR001650">
    <property type="entry name" value="Helicase_C-like"/>
</dbReference>
<dbReference type="InterPro" id="IPR000330">
    <property type="entry name" value="SNF2_N"/>
</dbReference>
<dbReference type="GO" id="GO:0030466">
    <property type="term" value="P:silent mating-type cassette heterochromatin formation"/>
    <property type="evidence" value="ECO:0007669"/>
    <property type="project" value="EnsemblFungi"/>
</dbReference>
<dbReference type="GO" id="GO:0005524">
    <property type="term" value="F:ATP binding"/>
    <property type="evidence" value="ECO:0007669"/>
    <property type="project" value="UniProtKB-KW"/>
</dbReference>
<dbReference type="GO" id="GO:0003682">
    <property type="term" value="F:chromatin binding"/>
    <property type="evidence" value="ECO:0007669"/>
    <property type="project" value="EnsemblFungi"/>
</dbReference>
<dbReference type="eggNOG" id="KOG0389">
    <property type="taxonomic scope" value="Eukaryota"/>
</dbReference>
<evidence type="ECO:0000256" key="1">
    <source>
        <dbReference type="ARBA" id="ARBA00004123"/>
    </source>
</evidence>
<evidence type="ECO:0000256" key="16">
    <source>
        <dbReference type="SAM" id="MobiDB-lite"/>
    </source>
</evidence>
<comment type="similarity">
    <text evidence="3">Belongs to the SNF2/RAD54 helicase family.</text>
</comment>
<keyword evidence="14" id="KW-0539">Nucleus</keyword>
<dbReference type="GO" id="GO:0003678">
    <property type="term" value="F:DNA helicase activity"/>
    <property type="evidence" value="ECO:0007669"/>
    <property type="project" value="UniProtKB-EC"/>
</dbReference>
<dbReference type="CDD" id="cd14279">
    <property type="entry name" value="CUE"/>
    <property type="match status" value="1"/>
</dbReference>
<dbReference type="RefSeq" id="XP_003677001.1">
    <property type="nucleotide sequence ID" value="XM_003676953.1"/>
</dbReference>
<keyword evidence="10" id="KW-0067">ATP-binding</keyword>
<dbReference type="GO" id="GO:0033120">
    <property type="term" value="P:positive regulation of RNA splicing"/>
    <property type="evidence" value="ECO:0007669"/>
    <property type="project" value="EnsemblFungi"/>
</dbReference>
<dbReference type="CDD" id="cd17998">
    <property type="entry name" value="DEXHc_SMARCAD1"/>
    <property type="match status" value="1"/>
</dbReference>
<evidence type="ECO:0000256" key="15">
    <source>
        <dbReference type="ARBA" id="ARBA00048432"/>
    </source>
</evidence>
<keyword evidence="5" id="KW-0158">Chromosome</keyword>
<dbReference type="GO" id="GO:0043130">
    <property type="term" value="F:ubiquitin binding"/>
    <property type="evidence" value="ECO:0007669"/>
    <property type="project" value="InterPro"/>
</dbReference>
<dbReference type="HOGENOM" id="CLU_000315_16_2_1"/>
<evidence type="ECO:0000256" key="9">
    <source>
        <dbReference type="ARBA" id="ARBA00022806"/>
    </source>
</evidence>
<feature type="region of interest" description="Disordered" evidence="16">
    <location>
        <begin position="1"/>
        <end position="66"/>
    </location>
</feature>
<evidence type="ECO:0000256" key="2">
    <source>
        <dbReference type="ARBA" id="ARBA00004286"/>
    </source>
</evidence>
<dbReference type="Pfam" id="PF00176">
    <property type="entry name" value="SNF2-rel_dom"/>
    <property type="match status" value="1"/>
</dbReference>
<dbReference type="GO" id="GO:0000781">
    <property type="term" value="C:chromosome, telomeric region"/>
    <property type="evidence" value="ECO:0007669"/>
    <property type="project" value="GOC"/>
</dbReference>
<feature type="region of interest" description="Disordered" evidence="16">
    <location>
        <begin position="238"/>
        <end position="264"/>
    </location>
</feature>
<dbReference type="GO" id="GO:0140658">
    <property type="term" value="F:ATP-dependent chromatin remodeler activity"/>
    <property type="evidence" value="ECO:0007669"/>
    <property type="project" value="EnsemblFungi"/>
</dbReference>
<dbReference type="STRING" id="1064592.G0VGM5"/>
<dbReference type="OrthoDB" id="5857104at2759"/>
<protein>
    <recommendedName>
        <fullName evidence="4">DNA helicase</fullName>
        <ecNumber evidence="4">3.6.4.12</ecNumber>
    </recommendedName>
</protein>
<evidence type="ECO:0000259" key="17">
    <source>
        <dbReference type="PROSITE" id="PS51140"/>
    </source>
</evidence>
<dbReference type="Pfam" id="PF00271">
    <property type="entry name" value="Helicase_C"/>
    <property type="match status" value="1"/>
</dbReference>
<evidence type="ECO:0000313" key="20">
    <source>
        <dbReference type="EMBL" id="CCC70646.1"/>
    </source>
</evidence>
<dbReference type="Gene3D" id="3.40.50.300">
    <property type="entry name" value="P-loop containing nucleotide triphosphate hydrolases"/>
    <property type="match status" value="1"/>
</dbReference>
<dbReference type="EC" id="3.6.4.12" evidence="4"/>
<dbReference type="SMART" id="SM00490">
    <property type="entry name" value="HELICc"/>
    <property type="match status" value="1"/>
</dbReference>
<dbReference type="GO" id="GO:0031509">
    <property type="term" value="P:subtelomeric heterochromatin formation"/>
    <property type="evidence" value="ECO:0007669"/>
    <property type="project" value="EnsemblFungi"/>
</dbReference>
<evidence type="ECO:0000313" key="21">
    <source>
        <dbReference type="Proteomes" id="UP000001640"/>
    </source>
</evidence>
<comment type="catalytic activity">
    <reaction evidence="15">
        <text>ATP + H2O = ADP + phosphate + H(+)</text>
        <dbReference type="Rhea" id="RHEA:13065"/>
        <dbReference type="ChEBI" id="CHEBI:15377"/>
        <dbReference type="ChEBI" id="CHEBI:15378"/>
        <dbReference type="ChEBI" id="CHEBI:30616"/>
        <dbReference type="ChEBI" id="CHEBI:43474"/>
        <dbReference type="ChEBI" id="CHEBI:456216"/>
        <dbReference type="EC" id="3.6.4.12"/>
    </reaction>
    <physiologicalReaction direction="left-to-right" evidence="15">
        <dbReference type="Rhea" id="RHEA:13066"/>
    </physiologicalReaction>
</comment>
<sequence length="1054" mass="120433">MTDPYEPNDVQVPETSSPSKPLQQDPSSSPLKPLQPPPSATLRDKFTYSPNTTQPASNNNSNASSSLAGQESALANLTAAFPDFSQTLILAVLKSNSYNLDLVTQRLNRIKQQRENWKATPTTSSLATRLGSLKSKPKAPASSKIVVDKQKGSIYDRYSSVIKAQTHLEYDPGLLKKVQEGDRRKFKRLVRENDMTLIDDPRKKVKGNGNSNSALEKALFALSQRKKEEKLQRKNKKNVLTLADDEDEEDEEEDEQLSVEEFSGDEYEERATLKNIDDQVLKFINESDVLDLTDLADTTFKKAEIIVSRRPFQSLDQFLQSEFISEEEAKKTTKKTKGRGHNSQKNESERLLERITLAIRGYNAIDSLIKKCSSYGKLIESQMAKWGITMDDITNNNELDVMEEDGNLAVVEEFDENEVSATATPVPIDLTSQDDHDSDSDFEDEDEEYDDDDDEDEDAVVMPKRKPKLITPPEKRSGNIKYFKGKPKLLDSEVTLKDYQQTGINWLNLLYHNQMSCILADDMGLGKTCQVISFFAYLKQINEPGPHLVVVPSSTLENWLREFQKFCPTLKIEPYYGSQNERADLREILERTAGQYDVIVTTYNLAAGNKYDVSFLRNRQFNVVVYDEGHMLKNSMSERFNKLMRIQGNFRLLLTGTPLQNNLRELMSLLEFIMPALFISKKESLASVFKQRAKTTDDNKGHNPLLVQEAIERAKTMMKPFILRRRKDQVLKHLPAKHHKIEYCIMQDLQRKIYDSEIKTVMEHKKMILDGTLPDDPKERAKIQSSSSSNLIMTLRKAALHPLLFRTIYNDALIAKMSKAIINEPQYKVDGNIEFIKEDMSVMTDFELHRLCLNFPNTLSRYQLKNKEWMNSGKVDTLCRLLKEIIFERKEKVLIFSLFTQVLDILELVLSELNYKFLRLDGSTQVNDRQSLIDKFYEDDTIPIFILSTKAGGFGINLVCANNVIIFDQSFNPHDDRQAADRAHRVGQTKEVNITTLITKDSIEEKIFQLAKNKLALDSHISEDDGKKADDALEDKVSDILEGILYKENETKVE</sequence>
<dbReference type="InterPro" id="IPR049730">
    <property type="entry name" value="SNF2/RAD54-like_C"/>
</dbReference>
<dbReference type="GO" id="GO:0000183">
    <property type="term" value="P:rDNA heterochromatin formation"/>
    <property type="evidence" value="ECO:0007669"/>
    <property type="project" value="EnsemblFungi"/>
</dbReference>
<dbReference type="CDD" id="cd18793">
    <property type="entry name" value="SF2_C_SNF"/>
    <property type="match status" value="1"/>
</dbReference>
<accession>G0VGM5</accession>
<dbReference type="PROSITE" id="PS51192">
    <property type="entry name" value="HELICASE_ATP_BIND_1"/>
    <property type="match status" value="1"/>
</dbReference>
<reference key="2">
    <citation type="submission" date="2011-08" db="EMBL/GenBank/DDBJ databases">
        <title>Genome sequence of Naumovozyma castellii.</title>
        <authorList>
            <person name="Gordon J.L."/>
            <person name="Armisen D."/>
            <person name="Proux-Wera E."/>
            <person name="OhEigeartaigh S.S."/>
            <person name="Byrne K.P."/>
            <person name="Wolfe K.H."/>
        </authorList>
    </citation>
    <scope>NUCLEOTIDE SEQUENCE</scope>
    <source>
        <strain>Type strain:CBS 4309</strain>
    </source>
</reference>
<dbReference type="GO" id="GO:0042802">
    <property type="term" value="F:identical protein binding"/>
    <property type="evidence" value="ECO:0007669"/>
    <property type="project" value="EnsemblFungi"/>
</dbReference>
<dbReference type="GO" id="GO:0000775">
    <property type="term" value="C:chromosome, centromeric region"/>
    <property type="evidence" value="ECO:0007669"/>
    <property type="project" value="EnsemblFungi"/>
</dbReference>
<dbReference type="GO" id="GO:0003677">
    <property type="term" value="F:DNA binding"/>
    <property type="evidence" value="ECO:0007669"/>
    <property type="project" value="UniProtKB-KW"/>
</dbReference>
<dbReference type="SUPFAM" id="SSF52540">
    <property type="entry name" value="P-loop containing nucleoside triphosphate hydrolases"/>
    <property type="match status" value="2"/>
</dbReference>
<keyword evidence="6" id="KW-0547">Nucleotide-binding</keyword>
<dbReference type="InParanoid" id="G0VGM5"/>
<dbReference type="EMBL" id="HE576757">
    <property type="protein sequence ID" value="CCC70646.1"/>
    <property type="molecule type" value="Genomic_DNA"/>
</dbReference>
<evidence type="ECO:0000259" key="19">
    <source>
        <dbReference type="PROSITE" id="PS51194"/>
    </source>
</evidence>
<evidence type="ECO:0000256" key="6">
    <source>
        <dbReference type="ARBA" id="ARBA00022741"/>
    </source>
</evidence>
<evidence type="ECO:0000256" key="4">
    <source>
        <dbReference type="ARBA" id="ARBA00012551"/>
    </source>
</evidence>
<keyword evidence="8" id="KW-0378">Hydrolase</keyword>
<dbReference type="GO" id="GO:1990918">
    <property type="term" value="P:double-strand break repair involved in meiotic recombination"/>
    <property type="evidence" value="ECO:0007669"/>
    <property type="project" value="EnsemblFungi"/>
</dbReference>
<keyword evidence="7" id="KW-0227">DNA damage</keyword>
<feature type="compositionally biased region" description="Low complexity" evidence="16">
    <location>
        <begin position="16"/>
        <end position="32"/>
    </location>
</feature>
<dbReference type="PANTHER" id="PTHR10799">
    <property type="entry name" value="SNF2/RAD54 HELICASE FAMILY"/>
    <property type="match status" value="1"/>
</dbReference>
<dbReference type="FunFam" id="3.40.50.10810:FF:000014">
    <property type="entry name" value="SWI/SNF-related matrix-associated actin-dependent regulator of chromatin subfamily A containing DEAD/H box 1"/>
    <property type="match status" value="1"/>
</dbReference>
<dbReference type="GeneID" id="96904294"/>
<evidence type="ECO:0000259" key="18">
    <source>
        <dbReference type="PROSITE" id="PS51192"/>
    </source>
</evidence>
<dbReference type="SMART" id="SM00487">
    <property type="entry name" value="DEXDc"/>
    <property type="match status" value="1"/>
</dbReference>
<dbReference type="InterPro" id="IPR014001">
    <property type="entry name" value="Helicase_ATP-bd"/>
</dbReference>
<dbReference type="Gene3D" id="3.40.50.10810">
    <property type="entry name" value="Tandem AAA-ATPase domain"/>
    <property type="match status" value="1"/>
</dbReference>
<feature type="domain" description="Helicase ATP-binding" evidence="18">
    <location>
        <begin position="508"/>
        <end position="676"/>
    </location>
</feature>
<organism evidence="20 21">
    <name type="scientific">Naumovozyma castellii</name>
    <name type="common">Yeast</name>
    <name type="synonym">Saccharomyces castellii</name>
    <dbReference type="NCBI Taxonomy" id="27288"/>
    <lineage>
        <taxon>Eukaryota</taxon>
        <taxon>Fungi</taxon>
        <taxon>Dikarya</taxon>
        <taxon>Ascomycota</taxon>
        <taxon>Saccharomycotina</taxon>
        <taxon>Saccharomycetes</taxon>
        <taxon>Saccharomycetales</taxon>
        <taxon>Saccharomycetaceae</taxon>
        <taxon>Naumovozyma</taxon>
    </lineage>
</organism>
<dbReference type="GO" id="GO:0005634">
    <property type="term" value="C:nucleus"/>
    <property type="evidence" value="ECO:0007669"/>
    <property type="project" value="UniProtKB-SubCell"/>
</dbReference>
<dbReference type="PROSITE" id="PS51194">
    <property type="entry name" value="HELICASE_CTER"/>
    <property type="match status" value="1"/>
</dbReference>
<evidence type="ECO:0000256" key="13">
    <source>
        <dbReference type="ARBA" id="ARBA00023204"/>
    </source>
</evidence>
<evidence type="ECO:0000256" key="7">
    <source>
        <dbReference type="ARBA" id="ARBA00022763"/>
    </source>
</evidence>
<evidence type="ECO:0000256" key="11">
    <source>
        <dbReference type="ARBA" id="ARBA00022853"/>
    </source>
</evidence>
<dbReference type="GO" id="GO:0016787">
    <property type="term" value="F:hydrolase activity"/>
    <property type="evidence" value="ECO:0007669"/>
    <property type="project" value="UniProtKB-KW"/>
</dbReference>
<dbReference type="InterPro" id="IPR027417">
    <property type="entry name" value="P-loop_NTPase"/>
</dbReference>
<evidence type="ECO:0000256" key="10">
    <source>
        <dbReference type="ARBA" id="ARBA00022840"/>
    </source>
</evidence>
<reference evidence="20 21" key="1">
    <citation type="journal article" date="2011" name="Proc. Natl. Acad. Sci. U.S.A.">
        <title>Evolutionary erosion of yeast sex chromosomes by mating-type switching accidents.</title>
        <authorList>
            <person name="Gordon J.L."/>
            <person name="Armisen D."/>
            <person name="Proux-Wera E."/>
            <person name="Oheigeartaigh S.S."/>
            <person name="Byrne K.P."/>
            <person name="Wolfe K.H."/>
        </authorList>
    </citation>
    <scope>NUCLEOTIDE SEQUENCE [LARGE SCALE GENOMIC DNA]</scope>
    <source>
        <strain evidence="21">ATCC 76901 / BCRC 22586 / CBS 4309 / NBRC 1992 / NRRL Y-12630</strain>
    </source>
</reference>
<feature type="compositionally biased region" description="Acidic residues" evidence="16">
    <location>
        <begin position="243"/>
        <end position="264"/>
    </location>
</feature>
<dbReference type="InterPro" id="IPR038718">
    <property type="entry name" value="SNF2-like_sf"/>
</dbReference>
<dbReference type="GO" id="GO:0031934">
    <property type="term" value="C:mating-type region heterochromatin"/>
    <property type="evidence" value="ECO:0007669"/>
    <property type="project" value="EnsemblFungi"/>
</dbReference>
<dbReference type="FunFam" id="3.40.50.300:FF:002378">
    <property type="entry name" value="ATP-dependent helicase FUN30"/>
    <property type="match status" value="1"/>
</dbReference>
<gene>
    <name evidence="20" type="primary">NCAS0F01620</name>
    <name evidence="20" type="ordered locus">NCAS_0F01620</name>
</gene>
<dbReference type="InterPro" id="IPR003892">
    <property type="entry name" value="CUE"/>
</dbReference>
<dbReference type="Proteomes" id="UP000001640">
    <property type="component" value="Chromosome 6"/>
</dbReference>
<dbReference type="GO" id="GO:0000706">
    <property type="term" value="P:meiotic DNA double-strand break processing"/>
    <property type="evidence" value="ECO:0007669"/>
    <property type="project" value="EnsemblFungi"/>
</dbReference>
<evidence type="ECO:0000256" key="12">
    <source>
        <dbReference type="ARBA" id="ARBA00023125"/>
    </source>
</evidence>
<keyword evidence="12" id="KW-0238">DNA-binding</keyword>
<feature type="domain" description="CUE" evidence="17">
    <location>
        <begin position="69"/>
        <end position="112"/>
    </location>
</feature>
<keyword evidence="21" id="KW-1185">Reference proteome</keyword>
<feature type="compositionally biased region" description="Acidic residues" evidence="16">
    <location>
        <begin position="436"/>
        <end position="459"/>
    </location>
</feature>
<evidence type="ECO:0000256" key="5">
    <source>
        <dbReference type="ARBA" id="ARBA00022454"/>
    </source>
</evidence>
<dbReference type="OMA" id="IQDKWAA"/>
<dbReference type="GO" id="GO:0000122">
    <property type="term" value="P:negative regulation of transcription by RNA polymerase II"/>
    <property type="evidence" value="ECO:0007669"/>
    <property type="project" value="EnsemblFungi"/>
</dbReference>
<feature type="region of interest" description="Disordered" evidence="16">
    <location>
        <begin position="417"/>
        <end position="460"/>
    </location>
</feature>
<dbReference type="KEGG" id="ncs:NCAS_0F01620"/>
<dbReference type="PROSITE" id="PS51140">
    <property type="entry name" value="CUE"/>
    <property type="match status" value="1"/>
</dbReference>
<feature type="compositionally biased region" description="Low complexity" evidence="16">
    <location>
        <begin position="49"/>
        <end position="66"/>
    </location>
</feature>